<protein>
    <submittedName>
        <fullName evidence="1">Uncharacterized protein</fullName>
    </submittedName>
</protein>
<sequence length="50" mass="5768">MSRWHVRSVTGAAQPHCDGFTFTQEGAQKCPHRTRIWKNRKNAMQDRLAG</sequence>
<dbReference type="STRING" id="1123360.thalar_00734"/>
<organism evidence="1 2">
    <name type="scientific">Litoreibacter arenae DSM 19593</name>
    <dbReference type="NCBI Taxonomy" id="1123360"/>
    <lineage>
        <taxon>Bacteria</taxon>
        <taxon>Pseudomonadati</taxon>
        <taxon>Pseudomonadota</taxon>
        <taxon>Alphaproteobacteria</taxon>
        <taxon>Rhodobacterales</taxon>
        <taxon>Roseobacteraceae</taxon>
        <taxon>Litoreibacter</taxon>
    </lineage>
</organism>
<name>S9S528_9RHOB</name>
<gene>
    <name evidence="1" type="ORF">thalar_00734</name>
</gene>
<evidence type="ECO:0000313" key="2">
    <source>
        <dbReference type="Proteomes" id="UP000015351"/>
    </source>
</evidence>
<dbReference type="HOGENOM" id="CLU_3119462_0_0_5"/>
<evidence type="ECO:0000313" key="1">
    <source>
        <dbReference type="EMBL" id="EPX81284.1"/>
    </source>
</evidence>
<comment type="caution">
    <text evidence="1">The sequence shown here is derived from an EMBL/GenBank/DDBJ whole genome shotgun (WGS) entry which is preliminary data.</text>
</comment>
<dbReference type="EMBL" id="AONI01000006">
    <property type="protein sequence ID" value="EPX81284.1"/>
    <property type="molecule type" value="Genomic_DNA"/>
</dbReference>
<proteinExistence type="predicted"/>
<dbReference type="Proteomes" id="UP000015351">
    <property type="component" value="Unassembled WGS sequence"/>
</dbReference>
<dbReference type="AlphaFoldDB" id="S9S528"/>
<accession>S9S528</accession>
<reference evidence="2" key="1">
    <citation type="journal article" date="2013" name="Stand. Genomic Sci.">
        <title>Genome sequence of the Litoreibacter arenae type strain (DSM 19593(T)), a member of the Roseobacter clade isolated from sea sand.</title>
        <authorList>
            <person name="Riedel T."/>
            <person name="Fiebig A."/>
            <person name="Petersen J."/>
            <person name="Gronow S."/>
            <person name="Kyrpides N.C."/>
            <person name="Goker M."/>
            <person name="Klenk H.P."/>
        </authorList>
    </citation>
    <scope>NUCLEOTIDE SEQUENCE [LARGE SCALE GENOMIC DNA]</scope>
    <source>
        <strain evidence="2">DSM 19593</strain>
    </source>
</reference>
<keyword evidence="2" id="KW-1185">Reference proteome</keyword>